<sequence length="171" mass="18365">MLLRGNSGYDLAPPKDRIVGKQKLNQDTGQTISSKLPSPMADLEIKADWAGETKAQLLGAPDFLPDFVRTLPRAHIVPPRRNESRLEPSQPSHFGFSGQLAPGFGHGGLPTVGLQGTANRDAVPDLDSMDVGVTYKGLDNELDDEADSDDPRYCSSEGGSDDDEADDKTSE</sequence>
<feature type="compositionally biased region" description="Acidic residues" evidence="1">
    <location>
        <begin position="159"/>
        <end position="171"/>
    </location>
</feature>
<dbReference type="EMBL" id="JAADJZ010000041">
    <property type="protein sequence ID" value="KAF2864694.1"/>
    <property type="molecule type" value="Genomic_DNA"/>
</dbReference>
<feature type="compositionally biased region" description="Polar residues" evidence="1">
    <location>
        <begin position="23"/>
        <end position="36"/>
    </location>
</feature>
<evidence type="ECO:0000313" key="2">
    <source>
        <dbReference type="EMBL" id="KAF2864694.1"/>
    </source>
</evidence>
<name>A0A7C8HY95_9PLEO</name>
<comment type="caution">
    <text evidence="2">The sequence shown here is derived from an EMBL/GenBank/DDBJ whole genome shotgun (WGS) entry which is preliminary data.</text>
</comment>
<feature type="region of interest" description="Disordered" evidence="1">
    <location>
        <begin position="79"/>
        <end position="171"/>
    </location>
</feature>
<accession>A0A7C8HY95</accession>
<evidence type="ECO:0000256" key="1">
    <source>
        <dbReference type="SAM" id="MobiDB-lite"/>
    </source>
</evidence>
<gene>
    <name evidence="2" type="ORF">BDV95DRAFT_673218</name>
</gene>
<keyword evidence="3" id="KW-1185">Reference proteome</keyword>
<dbReference type="AlphaFoldDB" id="A0A7C8HY95"/>
<organism evidence="2 3">
    <name type="scientific">Massariosphaeria phaeospora</name>
    <dbReference type="NCBI Taxonomy" id="100035"/>
    <lineage>
        <taxon>Eukaryota</taxon>
        <taxon>Fungi</taxon>
        <taxon>Dikarya</taxon>
        <taxon>Ascomycota</taxon>
        <taxon>Pezizomycotina</taxon>
        <taxon>Dothideomycetes</taxon>
        <taxon>Pleosporomycetidae</taxon>
        <taxon>Pleosporales</taxon>
        <taxon>Pleosporales incertae sedis</taxon>
        <taxon>Massariosphaeria</taxon>
    </lineage>
</organism>
<evidence type="ECO:0000313" key="3">
    <source>
        <dbReference type="Proteomes" id="UP000481861"/>
    </source>
</evidence>
<dbReference type="OrthoDB" id="3943685at2759"/>
<dbReference type="Proteomes" id="UP000481861">
    <property type="component" value="Unassembled WGS sequence"/>
</dbReference>
<proteinExistence type="predicted"/>
<reference evidence="2 3" key="1">
    <citation type="submission" date="2020-01" db="EMBL/GenBank/DDBJ databases">
        <authorList>
            <consortium name="DOE Joint Genome Institute"/>
            <person name="Haridas S."/>
            <person name="Albert R."/>
            <person name="Binder M."/>
            <person name="Bloem J."/>
            <person name="Labutti K."/>
            <person name="Salamov A."/>
            <person name="Andreopoulos B."/>
            <person name="Baker S.E."/>
            <person name="Barry K."/>
            <person name="Bills G."/>
            <person name="Bluhm B.H."/>
            <person name="Cannon C."/>
            <person name="Castanera R."/>
            <person name="Culley D.E."/>
            <person name="Daum C."/>
            <person name="Ezra D."/>
            <person name="Gonzalez J.B."/>
            <person name="Henrissat B."/>
            <person name="Kuo A."/>
            <person name="Liang C."/>
            <person name="Lipzen A."/>
            <person name="Lutzoni F."/>
            <person name="Magnuson J."/>
            <person name="Mondo S."/>
            <person name="Nolan M."/>
            <person name="Ohm R."/>
            <person name="Pangilinan J."/>
            <person name="Park H.-J.H."/>
            <person name="Ramirez L."/>
            <person name="Alfaro M."/>
            <person name="Sun H."/>
            <person name="Tritt A."/>
            <person name="Yoshinaga Y."/>
            <person name="Zwiers L.-H.L."/>
            <person name="Turgeon B.G."/>
            <person name="Goodwin S.B."/>
            <person name="Spatafora J.W."/>
            <person name="Crous P.W."/>
            <person name="Grigoriev I.V."/>
        </authorList>
    </citation>
    <scope>NUCLEOTIDE SEQUENCE [LARGE SCALE GENOMIC DNA]</scope>
    <source>
        <strain evidence="2 3">CBS 611.86</strain>
    </source>
</reference>
<protein>
    <submittedName>
        <fullName evidence="2">Uncharacterized protein</fullName>
    </submittedName>
</protein>
<feature type="region of interest" description="Disordered" evidence="1">
    <location>
        <begin position="1"/>
        <end position="37"/>
    </location>
</feature>